<evidence type="ECO:0000259" key="3">
    <source>
        <dbReference type="Pfam" id="PF13304"/>
    </source>
</evidence>
<keyword evidence="4" id="KW-0067">ATP-binding</keyword>
<dbReference type="SUPFAM" id="SSF52540">
    <property type="entry name" value="P-loop containing nucleoside triphosphate hydrolases"/>
    <property type="match status" value="1"/>
</dbReference>
<dbReference type="OrthoDB" id="104167at2"/>
<protein>
    <submittedName>
        <fullName evidence="4">ATP-binding protein</fullName>
    </submittedName>
</protein>
<dbReference type="GO" id="GO:0006302">
    <property type="term" value="P:double-strand break repair"/>
    <property type="evidence" value="ECO:0007669"/>
    <property type="project" value="TreeGrafter"/>
</dbReference>
<dbReference type="InterPro" id="IPR014555">
    <property type="entry name" value="RecF-like"/>
</dbReference>
<dbReference type="Proteomes" id="UP000076998">
    <property type="component" value="Unassembled WGS sequence"/>
</dbReference>
<dbReference type="PANTHER" id="PTHR32182:SF25">
    <property type="entry name" value="SLR1056 PROTEIN"/>
    <property type="match status" value="1"/>
</dbReference>
<dbReference type="GO" id="GO:0016887">
    <property type="term" value="F:ATP hydrolysis activity"/>
    <property type="evidence" value="ECO:0007669"/>
    <property type="project" value="InterPro"/>
</dbReference>
<dbReference type="FunFam" id="3.40.50.300:FF:002708">
    <property type="entry name" value="FeS assembly ATPase SufC"/>
    <property type="match status" value="1"/>
</dbReference>
<proteinExistence type="predicted"/>
<evidence type="ECO:0000313" key="4">
    <source>
        <dbReference type="EMBL" id="OAH49979.1"/>
    </source>
</evidence>
<dbReference type="InterPro" id="IPR027417">
    <property type="entry name" value="P-loop_NTPase"/>
</dbReference>
<keyword evidence="1" id="KW-0742">SOS response</keyword>
<dbReference type="InterPro" id="IPR003959">
    <property type="entry name" value="ATPase_AAA_core"/>
</dbReference>
<dbReference type="AlphaFoldDB" id="A0A177K998"/>
<evidence type="ECO:0000256" key="1">
    <source>
        <dbReference type="ARBA" id="ARBA00023236"/>
    </source>
</evidence>
<sequence>MLRTLAVSGYRSLRDVVIPLQELTVVTGPNGSGKSNLYRALRLLASAATGDLIGAVAREGGLSSLLWAGPENGGDQGTVRRNPIAVQLGFASDELGYLVDLGIPQASQDSVFARDPEIKREQIFAGPFAKPSTLLIDRLRAQTRVRDGGWVSLDQKLAPFESIITDLADGDTAPELLGLRRIMNGWRFYDHFRVDADAPARRPQVGTRSPVLAHDGSNLAAVWATVVDAGFGRLLDRAVDEAFPGSRVRIAASDGLLRLTLTQPGLLRPLDAAELSDGTLRYLLLCAALLPARPAPLTVLNEPESSLHVSLLAPLANLVRAAAAQTQVLLVSHAAGLIDALPDAHRIPLERHPDGTLVSGQGRLEGPPWNWGTR</sequence>
<dbReference type="GO" id="GO:0000731">
    <property type="term" value="P:DNA synthesis involved in DNA repair"/>
    <property type="evidence" value="ECO:0007669"/>
    <property type="project" value="TreeGrafter"/>
</dbReference>
<gene>
    <name evidence="4" type="ORF">AYL44_10430</name>
</gene>
<dbReference type="Gene3D" id="3.40.50.300">
    <property type="entry name" value="P-loop containing nucleotide triphosphate hydrolases"/>
    <property type="match status" value="2"/>
</dbReference>
<name>A0A177K998_9MICO</name>
<feature type="domain" description="ATPase AAA-type core" evidence="3">
    <location>
        <begin position="23"/>
        <end position="339"/>
    </location>
</feature>
<dbReference type="PIRSF" id="PIRSF029347">
    <property type="entry name" value="RecF"/>
    <property type="match status" value="1"/>
</dbReference>
<dbReference type="PANTHER" id="PTHR32182">
    <property type="entry name" value="DNA REPLICATION AND REPAIR PROTEIN RECF"/>
    <property type="match status" value="1"/>
</dbReference>
<comment type="caution">
    <text evidence="4">The sequence shown here is derived from an EMBL/GenBank/DDBJ whole genome shotgun (WGS) entry which is preliminary data.</text>
</comment>
<feature type="region of interest" description="Disordered" evidence="2">
    <location>
        <begin position="352"/>
        <end position="374"/>
    </location>
</feature>
<keyword evidence="1" id="KW-0227">DNA damage</keyword>
<dbReference type="GO" id="GO:0005524">
    <property type="term" value="F:ATP binding"/>
    <property type="evidence" value="ECO:0007669"/>
    <property type="project" value="UniProtKB-KW"/>
</dbReference>
<reference evidence="4 5" key="1">
    <citation type="submission" date="2016-02" db="EMBL/GenBank/DDBJ databases">
        <authorList>
            <person name="Wen L."/>
            <person name="He K."/>
            <person name="Yang H."/>
        </authorList>
    </citation>
    <scope>NUCLEOTIDE SEQUENCE [LARGE SCALE GENOMIC DNA]</scope>
    <source>
        <strain evidence="4 5">CD11_3</strain>
    </source>
</reference>
<keyword evidence="4" id="KW-0547">Nucleotide-binding</keyword>
<dbReference type="GO" id="GO:0009432">
    <property type="term" value="P:SOS response"/>
    <property type="evidence" value="ECO:0007669"/>
    <property type="project" value="UniProtKB-KW"/>
</dbReference>
<dbReference type="EMBL" id="LSTV01000003">
    <property type="protein sequence ID" value="OAH49979.1"/>
    <property type="molecule type" value="Genomic_DNA"/>
</dbReference>
<evidence type="ECO:0000256" key="2">
    <source>
        <dbReference type="SAM" id="MobiDB-lite"/>
    </source>
</evidence>
<evidence type="ECO:0000313" key="5">
    <source>
        <dbReference type="Proteomes" id="UP000076998"/>
    </source>
</evidence>
<dbReference type="Pfam" id="PF13304">
    <property type="entry name" value="AAA_21"/>
    <property type="match status" value="1"/>
</dbReference>
<accession>A0A177K998</accession>
<dbReference type="RefSeq" id="WP_064003220.1">
    <property type="nucleotide sequence ID" value="NZ_LSTV01000003.1"/>
</dbReference>
<organism evidence="4 5">
    <name type="scientific">Microbacterium oleivorans</name>
    <dbReference type="NCBI Taxonomy" id="273677"/>
    <lineage>
        <taxon>Bacteria</taxon>
        <taxon>Bacillati</taxon>
        <taxon>Actinomycetota</taxon>
        <taxon>Actinomycetes</taxon>
        <taxon>Micrococcales</taxon>
        <taxon>Microbacteriaceae</taxon>
        <taxon>Microbacterium</taxon>
    </lineage>
</organism>